<evidence type="ECO:0000256" key="2">
    <source>
        <dbReference type="ARBA" id="ARBA00022857"/>
    </source>
</evidence>
<comment type="caution">
    <text evidence="4">The sequence shown here is derived from an EMBL/GenBank/DDBJ whole genome shotgun (WGS) entry which is preliminary data.</text>
</comment>
<sequence>MGSTVQDDRQVAIVTGSTSGIGLDLVKFLLAKNYRAVVTGRRVAQGEAIAKELDPEGNTVMFAECDVSSYASQSKMFLAVWNKWARIDVVIANAGFVDRATIYNFAGRGAAVTDIPAEPDLSCTDTDFKGVIFSTRLATHFMRHNTAPGGKIIVTGSMIGVHPCSTFPEYCAAKAGALHWCRVMAPILKKKENITINCVLPGAYDTPAMPGFTTAFLPEHLTLKDTLMSAYDEFLKDETNTVTGQAVEAGHDKLYYYDIPEYKSGDVARRNEKVYEPWFTIIHGERSDLEDALQGPPKQALNGVSH</sequence>
<dbReference type="Proteomes" id="UP000233524">
    <property type="component" value="Unassembled WGS sequence"/>
</dbReference>
<dbReference type="PRINTS" id="PR00081">
    <property type="entry name" value="GDHRDH"/>
</dbReference>
<evidence type="ECO:0000256" key="3">
    <source>
        <dbReference type="ARBA" id="ARBA00023002"/>
    </source>
</evidence>
<proteinExistence type="inferred from homology"/>
<protein>
    <submittedName>
        <fullName evidence="4">Uncharacterized protein</fullName>
    </submittedName>
</protein>
<dbReference type="InParanoid" id="A0A2N3MXH1"/>
<dbReference type="VEuPathDB" id="FungiDB:jhhlp_008231"/>
<dbReference type="PANTHER" id="PTHR43669:SF3">
    <property type="entry name" value="ALCOHOL DEHYDROGENASE, PUTATIVE (AFU_ORTHOLOGUE AFUA_3G03445)-RELATED"/>
    <property type="match status" value="1"/>
</dbReference>
<keyword evidence="5" id="KW-1185">Reference proteome</keyword>
<evidence type="ECO:0000313" key="5">
    <source>
        <dbReference type="Proteomes" id="UP000233524"/>
    </source>
</evidence>
<dbReference type="EMBL" id="NLAX01001623">
    <property type="protein sequence ID" value="PKS04867.1"/>
    <property type="molecule type" value="Genomic_DNA"/>
</dbReference>
<dbReference type="PANTHER" id="PTHR43669">
    <property type="entry name" value="5-KETO-D-GLUCONATE 5-REDUCTASE"/>
    <property type="match status" value="1"/>
</dbReference>
<keyword evidence="3" id="KW-0560">Oxidoreductase</keyword>
<gene>
    <name evidence="4" type="ORF">jhhlp_008231</name>
</gene>
<dbReference type="STRING" id="41688.A0A2N3MXH1"/>
<keyword evidence="2" id="KW-0521">NADP</keyword>
<dbReference type="PROSITE" id="PS00061">
    <property type="entry name" value="ADH_SHORT"/>
    <property type="match status" value="1"/>
</dbReference>
<dbReference type="InterPro" id="IPR036291">
    <property type="entry name" value="NAD(P)-bd_dom_sf"/>
</dbReference>
<dbReference type="OrthoDB" id="5371740at2759"/>
<dbReference type="InterPro" id="IPR002347">
    <property type="entry name" value="SDR_fam"/>
</dbReference>
<name>A0A2N3MXH1_9PEZI</name>
<dbReference type="InterPro" id="IPR020904">
    <property type="entry name" value="Sc_DH/Rdtase_CS"/>
</dbReference>
<reference evidence="4 5" key="1">
    <citation type="journal article" date="2017" name="G3 (Bethesda)">
        <title>First Draft Genome Sequence of the Pathogenic Fungus Lomentospora prolificans (Formerly Scedosporium prolificans).</title>
        <authorList>
            <person name="Luo R."/>
            <person name="Zimin A."/>
            <person name="Workman R."/>
            <person name="Fan Y."/>
            <person name="Pertea G."/>
            <person name="Grossman N."/>
            <person name="Wear M.P."/>
            <person name="Jia B."/>
            <person name="Miller H."/>
            <person name="Casadevall A."/>
            <person name="Timp W."/>
            <person name="Zhang S.X."/>
            <person name="Salzberg S.L."/>
        </authorList>
    </citation>
    <scope>NUCLEOTIDE SEQUENCE [LARGE SCALE GENOMIC DNA]</scope>
    <source>
        <strain evidence="4 5">JHH-5317</strain>
    </source>
</reference>
<organism evidence="4 5">
    <name type="scientific">Lomentospora prolificans</name>
    <dbReference type="NCBI Taxonomy" id="41688"/>
    <lineage>
        <taxon>Eukaryota</taxon>
        <taxon>Fungi</taxon>
        <taxon>Dikarya</taxon>
        <taxon>Ascomycota</taxon>
        <taxon>Pezizomycotina</taxon>
        <taxon>Sordariomycetes</taxon>
        <taxon>Hypocreomycetidae</taxon>
        <taxon>Microascales</taxon>
        <taxon>Microascaceae</taxon>
        <taxon>Lomentospora</taxon>
    </lineage>
</organism>
<evidence type="ECO:0000313" key="4">
    <source>
        <dbReference type="EMBL" id="PKS04867.1"/>
    </source>
</evidence>
<dbReference type="AlphaFoldDB" id="A0A2N3MXH1"/>
<comment type="similarity">
    <text evidence="1">Belongs to the short-chain dehydrogenases/reductases (SDR) family.</text>
</comment>
<dbReference type="Gene3D" id="3.40.50.720">
    <property type="entry name" value="NAD(P)-binding Rossmann-like Domain"/>
    <property type="match status" value="1"/>
</dbReference>
<dbReference type="SUPFAM" id="SSF51735">
    <property type="entry name" value="NAD(P)-binding Rossmann-fold domains"/>
    <property type="match status" value="1"/>
</dbReference>
<dbReference type="Pfam" id="PF00106">
    <property type="entry name" value="adh_short"/>
    <property type="match status" value="1"/>
</dbReference>
<accession>A0A2N3MXH1</accession>
<dbReference type="GO" id="GO:0016491">
    <property type="term" value="F:oxidoreductase activity"/>
    <property type="evidence" value="ECO:0007669"/>
    <property type="project" value="UniProtKB-KW"/>
</dbReference>
<evidence type="ECO:0000256" key="1">
    <source>
        <dbReference type="ARBA" id="ARBA00006484"/>
    </source>
</evidence>